<feature type="region of interest" description="Disordered" evidence="1">
    <location>
        <begin position="1"/>
        <end position="24"/>
    </location>
</feature>
<feature type="compositionally biased region" description="Basic and acidic residues" evidence="1">
    <location>
        <begin position="12"/>
        <end position="22"/>
    </location>
</feature>
<evidence type="ECO:0008006" key="4">
    <source>
        <dbReference type="Google" id="ProtNLM"/>
    </source>
</evidence>
<protein>
    <recommendedName>
        <fullName evidence="4">TIGR00725 family protein</fullName>
    </recommendedName>
</protein>
<dbReference type="GO" id="GO:0005829">
    <property type="term" value="C:cytosol"/>
    <property type="evidence" value="ECO:0007669"/>
    <property type="project" value="TreeGrafter"/>
</dbReference>
<organism evidence="2 3">
    <name type="scientific">Natrinema gari JCM 14663</name>
    <dbReference type="NCBI Taxonomy" id="1230459"/>
    <lineage>
        <taxon>Archaea</taxon>
        <taxon>Methanobacteriati</taxon>
        <taxon>Methanobacteriota</taxon>
        <taxon>Stenosarchaea group</taxon>
        <taxon>Halobacteria</taxon>
        <taxon>Halobacteriales</taxon>
        <taxon>Natrialbaceae</taxon>
        <taxon>Natrinema</taxon>
    </lineage>
</organism>
<name>L9YYE1_9EURY</name>
<evidence type="ECO:0000313" key="3">
    <source>
        <dbReference type="Proteomes" id="UP000011592"/>
    </source>
</evidence>
<comment type="caution">
    <text evidence="2">The sequence shown here is derived from an EMBL/GenBank/DDBJ whole genome shotgun (WGS) entry which is preliminary data.</text>
</comment>
<dbReference type="PANTHER" id="PTHR43393">
    <property type="entry name" value="CYTOKININ RIBOSIDE 5'-MONOPHOSPHATE PHOSPHORIBOHYDROLASE"/>
    <property type="match status" value="1"/>
</dbReference>
<dbReference type="InterPro" id="IPR052341">
    <property type="entry name" value="LOG_family_nucleotidases"/>
</dbReference>
<proteinExistence type="predicted"/>
<dbReference type="AlphaFoldDB" id="L9YYE1"/>
<sequence length="211" mass="21845">MFRRLSYSVPRSADRGGVRSLERPIPPVPLRSVAHLYSSRPRRETEPIMIAAHGVSRMRASVIGGGTVTDEQAARAEAVGRELAARGHVVVCGGRDGTMAAVCRGATSEDGTTIGILPGERRGAANDDVDIPIATGLGHARNALVPLNGDVVIALAGGVGTLSEIGFAGIYDRPVVGLGTHDLSALEIDIETADTPTAAVDAAEAALERPR</sequence>
<dbReference type="PATRIC" id="fig|1230459.4.peg.2393"/>
<dbReference type="InterPro" id="IPR041164">
    <property type="entry name" value="LDcluster4"/>
</dbReference>
<dbReference type="Proteomes" id="UP000011592">
    <property type="component" value="Unassembled WGS sequence"/>
</dbReference>
<reference evidence="2 3" key="1">
    <citation type="journal article" date="2014" name="PLoS Genet.">
        <title>Phylogenetically driven sequencing of extremely halophilic archaea reveals strategies for static and dynamic osmo-response.</title>
        <authorList>
            <person name="Becker E.A."/>
            <person name="Seitzer P.M."/>
            <person name="Tritt A."/>
            <person name="Larsen D."/>
            <person name="Krusor M."/>
            <person name="Yao A.I."/>
            <person name="Wu D."/>
            <person name="Madern D."/>
            <person name="Eisen J.A."/>
            <person name="Darling A.E."/>
            <person name="Facciotti M.T."/>
        </authorList>
    </citation>
    <scope>NUCLEOTIDE SEQUENCE [LARGE SCALE GENOMIC DNA]</scope>
    <source>
        <strain evidence="2 3">JCM 14663</strain>
    </source>
</reference>
<dbReference type="Gene3D" id="3.40.50.450">
    <property type="match status" value="1"/>
</dbReference>
<dbReference type="PANTHER" id="PTHR43393:SF3">
    <property type="entry name" value="LYSINE DECARBOXYLASE-LIKE PROTEIN"/>
    <property type="match status" value="1"/>
</dbReference>
<dbReference type="EMBL" id="AOIJ01000052">
    <property type="protein sequence ID" value="ELY79119.1"/>
    <property type="molecule type" value="Genomic_DNA"/>
</dbReference>
<accession>L9YYE1</accession>
<keyword evidence="3" id="KW-1185">Reference proteome</keyword>
<dbReference type="InterPro" id="IPR005268">
    <property type="entry name" value="CHP00725"/>
</dbReference>
<dbReference type="SUPFAM" id="SSF102405">
    <property type="entry name" value="MCP/YpsA-like"/>
    <property type="match status" value="1"/>
</dbReference>
<dbReference type="NCBIfam" id="TIGR00725">
    <property type="entry name" value="TIGR00725 family protein"/>
    <property type="match status" value="1"/>
</dbReference>
<evidence type="ECO:0000256" key="1">
    <source>
        <dbReference type="SAM" id="MobiDB-lite"/>
    </source>
</evidence>
<evidence type="ECO:0000313" key="2">
    <source>
        <dbReference type="EMBL" id="ELY79119.1"/>
    </source>
</evidence>
<gene>
    <name evidence="2" type="ORF">C486_12021</name>
</gene>
<dbReference type="Pfam" id="PF18306">
    <property type="entry name" value="LDcluster4"/>
    <property type="match status" value="1"/>
</dbReference>